<proteinExistence type="predicted"/>
<reference evidence="13 14" key="1">
    <citation type="journal article" date="2016" name="Mol. Biol. Evol.">
        <title>Comparative Genomics of Early-Diverging Mushroom-Forming Fungi Provides Insights into the Origins of Lignocellulose Decay Capabilities.</title>
        <authorList>
            <person name="Nagy L.G."/>
            <person name="Riley R."/>
            <person name="Tritt A."/>
            <person name="Adam C."/>
            <person name="Daum C."/>
            <person name="Floudas D."/>
            <person name="Sun H."/>
            <person name="Yadav J.S."/>
            <person name="Pangilinan J."/>
            <person name="Larsson K.H."/>
            <person name="Matsuura K."/>
            <person name="Barry K."/>
            <person name="Labutti K."/>
            <person name="Kuo R."/>
            <person name="Ohm R.A."/>
            <person name="Bhattacharya S.S."/>
            <person name="Shirouzu T."/>
            <person name="Yoshinaga Y."/>
            <person name="Martin F.M."/>
            <person name="Grigoriev I.V."/>
            <person name="Hibbett D.S."/>
        </authorList>
    </citation>
    <scope>NUCLEOTIDE SEQUENCE [LARGE SCALE GENOMIC DNA]</scope>
    <source>
        <strain evidence="13 14">HHB12733</strain>
    </source>
</reference>
<feature type="region of interest" description="Disordered" evidence="10">
    <location>
        <begin position="86"/>
        <end position="120"/>
    </location>
</feature>
<dbReference type="InterPro" id="IPR002867">
    <property type="entry name" value="IBR_dom"/>
</dbReference>
<protein>
    <recommendedName>
        <fullName evidence="2">RBR-type E3 ubiquitin transferase</fullName>
        <ecNumber evidence="2">2.3.2.31</ecNumber>
    </recommendedName>
</protein>
<evidence type="ECO:0000256" key="7">
    <source>
        <dbReference type="ARBA" id="ARBA00022786"/>
    </source>
</evidence>
<evidence type="ECO:0000256" key="3">
    <source>
        <dbReference type="ARBA" id="ARBA00022679"/>
    </source>
</evidence>
<evidence type="ECO:0000256" key="10">
    <source>
        <dbReference type="SAM" id="MobiDB-lite"/>
    </source>
</evidence>
<feature type="domain" description="RING-type" evidence="11">
    <location>
        <begin position="186"/>
        <end position="238"/>
    </location>
</feature>
<feature type="compositionally biased region" description="Polar residues" evidence="10">
    <location>
        <begin position="100"/>
        <end position="118"/>
    </location>
</feature>
<dbReference type="Gene3D" id="3.30.40.10">
    <property type="entry name" value="Zinc/RING finger domain, C3HC4 (zinc finger)"/>
    <property type="match status" value="1"/>
</dbReference>
<keyword evidence="8" id="KW-0862">Zinc</keyword>
<gene>
    <name evidence="13" type="ORF">CALCODRAFT_489759</name>
</gene>
<evidence type="ECO:0000313" key="13">
    <source>
        <dbReference type="EMBL" id="KZT62418.1"/>
    </source>
</evidence>
<comment type="catalytic activity">
    <reaction evidence="1">
        <text>[E2 ubiquitin-conjugating enzyme]-S-ubiquitinyl-L-cysteine + [acceptor protein]-L-lysine = [E2 ubiquitin-conjugating enzyme]-L-cysteine + [acceptor protein]-N(6)-ubiquitinyl-L-lysine.</text>
        <dbReference type="EC" id="2.3.2.31"/>
    </reaction>
</comment>
<dbReference type="Proteomes" id="UP000076842">
    <property type="component" value="Unassembled WGS sequence"/>
</dbReference>
<evidence type="ECO:0000256" key="1">
    <source>
        <dbReference type="ARBA" id="ARBA00001798"/>
    </source>
</evidence>
<dbReference type="InterPro" id="IPR031127">
    <property type="entry name" value="E3_UB_ligase_RBR"/>
</dbReference>
<accession>A0A165JY35</accession>
<dbReference type="InParanoid" id="A0A165JY35"/>
<dbReference type="InterPro" id="IPR013083">
    <property type="entry name" value="Znf_RING/FYVE/PHD"/>
</dbReference>
<keyword evidence="6 9" id="KW-0863">Zinc-finger</keyword>
<dbReference type="OrthoDB" id="1431934at2759"/>
<dbReference type="SMART" id="SM00647">
    <property type="entry name" value="IBR"/>
    <property type="match status" value="1"/>
</dbReference>
<evidence type="ECO:0000256" key="5">
    <source>
        <dbReference type="ARBA" id="ARBA00022737"/>
    </source>
</evidence>
<organism evidence="13 14">
    <name type="scientific">Calocera cornea HHB12733</name>
    <dbReference type="NCBI Taxonomy" id="1353952"/>
    <lineage>
        <taxon>Eukaryota</taxon>
        <taxon>Fungi</taxon>
        <taxon>Dikarya</taxon>
        <taxon>Basidiomycota</taxon>
        <taxon>Agaricomycotina</taxon>
        <taxon>Dacrymycetes</taxon>
        <taxon>Dacrymycetales</taxon>
        <taxon>Dacrymycetaceae</taxon>
        <taxon>Calocera</taxon>
    </lineage>
</organism>
<dbReference type="STRING" id="1353952.A0A165JY35"/>
<dbReference type="InterPro" id="IPR044066">
    <property type="entry name" value="TRIAD_supradom"/>
</dbReference>
<evidence type="ECO:0000256" key="2">
    <source>
        <dbReference type="ARBA" id="ARBA00012251"/>
    </source>
</evidence>
<dbReference type="Gene3D" id="1.20.120.1750">
    <property type="match status" value="1"/>
</dbReference>
<evidence type="ECO:0000256" key="9">
    <source>
        <dbReference type="PROSITE-ProRule" id="PRU00175"/>
    </source>
</evidence>
<keyword evidence="14" id="KW-1185">Reference proteome</keyword>
<keyword evidence="3" id="KW-0808">Transferase</keyword>
<dbReference type="AlphaFoldDB" id="A0A165JY35"/>
<keyword evidence="7" id="KW-0833">Ubl conjugation pathway</keyword>
<sequence>MANSTVVVSDKWLAIACSRCYVVKPRTSFPAFPPSVLCTHDSNVCSECVSENIQYQLALFPTELPFCPSYGCVRKVEVPLPSQPSGVAREQEFESLPRHPSTTSTPGQASGKAVQSLQRESRHHEYRKAISFLVTVSPPSETVPSTQPSSNRFDKRVDVPEIIEPVAETAPSPVSSHDAQIQLLACQICMEDLLSKRYSRTKPSDKCRHASDVCRRCLRRYLKTQIEELGNVSVRCPVPDCGEEMSYSNVKKFAKADVFERYDALLLRKNLGTNPNFVWCKNPKCSSGQIHDSIAGASVIVICAQCGSKACSHHDIIWHDGLTCTQYDEAKSQKRGREAAVETYFSQHTKQCPQCKSPIEKISGCDHMTCRPPGGCGSQL</sequence>
<dbReference type="PROSITE" id="PS51873">
    <property type="entry name" value="TRIAD"/>
    <property type="match status" value="1"/>
</dbReference>
<name>A0A165JY35_9BASI</name>
<dbReference type="EC" id="2.3.2.31" evidence="2"/>
<dbReference type="SUPFAM" id="SSF57850">
    <property type="entry name" value="RING/U-box"/>
    <property type="match status" value="3"/>
</dbReference>
<dbReference type="PANTHER" id="PTHR11685">
    <property type="entry name" value="RBR FAMILY RING FINGER AND IBR DOMAIN-CONTAINING"/>
    <property type="match status" value="1"/>
</dbReference>
<evidence type="ECO:0000313" key="14">
    <source>
        <dbReference type="Proteomes" id="UP000076842"/>
    </source>
</evidence>
<dbReference type="GO" id="GO:0016567">
    <property type="term" value="P:protein ubiquitination"/>
    <property type="evidence" value="ECO:0007669"/>
    <property type="project" value="InterPro"/>
</dbReference>
<dbReference type="EMBL" id="KV423916">
    <property type="protein sequence ID" value="KZT62418.1"/>
    <property type="molecule type" value="Genomic_DNA"/>
</dbReference>
<keyword evidence="4" id="KW-0479">Metal-binding</keyword>
<dbReference type="GO" id="GO:0008270">
    <property type="term" value="F:zinc ion binding"/>
    <property type="evidence" value="ECO:0007669"/>
    <property type="project" value="UniProtKB-KW"/>
</dbReference>
<evidence type="ECO:0000256" key="8">
    <source>
        <dbReference type="ARBA" id="ARBA00022833"/>
    </source>
</evidence>
<dbReference type="PROSITE" id="PS50089">
    <property type="entry name" value="ZF_RING_2"/>
    <property type="match status" value="1"/>
</dbReference>
<evidence type="ECO:0000256" key="4">
    <source>
        <dbReference type="ARBA" id="ARBA00022723"/>
    </source>
</evidence>
<evidence type="ECO:0000256" key="6">
    <source>
        <dbReference type="ARBA" id="ARBA00022771"/>
    </source>
</evidence>
<dbReference type="Pfam" id="PF01485">
    <property type="entry name" value="IBR"/>
    <property type="match status" value="1"/>
</dbReference>
<evidence type="ECO:0000259" key="11">
    <source>
        <dbReference type="PROSITE" id="PS50089"/>
    </source>
</evidence>
<dbReference type="InterPro" id="IPR001841">
    <property type="entry name" value="Znf_RING"/>
</dbReference>
<feature type="domain" description="RING-type" evidence="12">
    <location>
        <begin position="182"/>
        <end position="380"/>
    </location>
</feature>
<evidence type="ECO:0000259" key="12">
    <source>
        <dbReference type="PROSITE" id="PS51873"/>
    </source>
</evidence>
<keyword evidence="5" id="KW-0677">Repeat</keyword>
<dbReference type="GO" id="GO:0061630">
    <property type="term" value="F:ubiquitin protein ligase activity"/>
    <property type="evidence" value="ECO:0007669"/>
    <property type="project" value="UniProtKB-EC"/>
</dbReference>